<accession>A0A699RGM0</accession>
<feature type="non-terminal residue" evidence="1">
    <location>
        <position position="1"/>
    </location>
</feature>
<organism evidence="1">
    <name type="scientific">Tanacetum cinerariifolium</name>
    <name type="common">Dalmatian daisy</name>
    <name type="synonym">Chrysanthemum cinerariifolium</name>
    <dbReference type="NCBI Taxonomy" id="118510"/>
    <lineage>
        <taxon>Eukaryota</taxon>
        <taxon>Viridiplantae</taxon>
        <taxon>Streptophyta</taxon>
        <taxon>Embryophyta</taxon>
        <taxon>Tracheophyta</taxon>
        <taxon>Spermatophyta</taxon>
        <taxon>Magnoliopsida</taxon>
        <taxon>eudicotyledons</taxon>
        <taxon>Gunneridae</taxon>
        <taxon>Pentapetalae</taxon>
        <taxon>asterids</taxon>
        <taxon>campanulids</taxon>
        <taxon>Asterales</taxon>
        <taxon>Asteraceae</taxon>
        <taxon>Asteroideae</taxon>
        <taxon>Anthemideae</taxon>
        <taxon>Anthemidinae</taxon>
        <taxon>Tanacetum</taxon>
    </lineage>
</organism>
<name>A0A699RGM0_TANCI</name>
<comment type="caution">
    <text evidence="1">The sequence shown here is derived from an EMBL/GenBank/DDBJ whole genome shotgun (WGS) entry which is preliminary data.</text>
</comment>
<dbReference type="EMBL" id="BKCJ011097317">
    <property type="protein sequence ID" value="GFC84943.1"/>
    <property type="molecule type" value="Genomic_DNA"/>
</dbReference>
<gene>
    <name evidence="1" type="ORF">Tci_856913</name>
</gene>
<dbReference type="AlphaFoldDB" id="A0A699RGM0"/>
<reference evidence="1" key="1">
    <citation type="journal article" date="2019" name="Sci. Rep.">
        <title>Draft genome of Tanacetum cinerariifolium, the natural source of mosquito coil.</title>
        <authorList>
            <person name="Yamashiro T."/>
            <person name="Shiraishi A."/>
            <person name="Satake H."/>
            <person name="Nakayama K."/>
        </authorList>
    </citation>
    <scope>NUCLEOTIDE SEQUENCE</scope>
</reference>
<sequence>VLTDDVSSNPIDPALLQVDVVLLVPKLRKNRTAHIDYIRHTQEEAATLRELVESERLLSPLNTSLAYACKYTRRIQDFLMILQQTCPSITDLGTKLVAVPPKNKPKQIRRTAQIT</sequence>
<evidence type="ECO:0000313" key="1">
    <source>
        <dbReference type="EMBL" id="GFC84943.1"/>
    </source>
</evidence>
<protein>
    <submittedName>
        <fullName evidence="1">Uncharacterized protein</fullName>
    </submittedName>
</protein>
<proteinExistence type="predicted"/>